<keyword evidence="2" id="KW-0472">Membrane</keyword>
<proteinExistence type="predicted"/>
<evidence type="ECO:0000313" key="4">
    <source>
        <dbReference type="Proteomes" id="UP000014065"/>
    </source>
</evidence>
<name>S2EVZ9_9ARCH</name>
<feature type="region of interest" description="Disordered" evidence="1">
    <location>
        <begin position="49"/>
        <end position="68"/>
    </location>
</feature>
<sequence>MNKKIFIGIAIALVVVAIGVVSVKAMLGDAKTELPYEEQTEKVVGLQEKMGVSEPGESGENESNEKQP</sequence>
<keyword evidence="4" id="KW-1185">Reference proteome</keyword>
<reference evidence="3 4" key="1">
    <citation type="journal article" date="2012" name="J. Bacteriol.">
        <title>Genome Sequence of "Candidatus Nitrosoarchaeum limnia" BG20, a Low-Salinity Ammonia-Oxidizing Archaeon from the San Francisco Bay Estuary.</title>
        <authorList>
            <person name="Mosier A.C."/>
            <person name="Allen E.E."/>
            <person name="Kim M."/>
            <person name="Ferriera S."/>
            <person name="Francis C.A."/>
        </authorList>
    </citation>
    <scope>NUCLEOTIDE SEQUENCE [LARGE SCALE GENOMIC DNA]</scope>
    <source>
        <strain evidence="3 4">BG20</strain>
    </source>
</reference>
<dbReference type="EMBL" id="AHJG01000050">
    <property type="protein sequence ID" value="EPA06424.1"/>
    <property type="molecule type" value="Genomic_DNA"/>
</dbReference>
<dbReference type="Proteomes" id="UP000014065">
    <property type="component" value="Unassembled WGS sequence"/>
</dbReference>
<evidence type="ECO:0000256" key="2">
    <source>
        <dbReference type="SAM" id="Phobius"/>
    </source>
</evidence>
<gene>
    <name evidence="3" type="ORF">BG20_I0500</name>
</gene>
<evidence type="ECO:0000256" key="1">
    <source>
        <dbReference type="SAM" id="MobiDB-lite"/>
    </source>
</evidence>
<organism evidence="3 4">
    <name type="scientific">Candidatus Nitrosarchaeum limnium BG20</name>
    <dbReference type="NCBI Taxonomy" id="859192"/>
    <lineage>
        <taxon>Archaea</taxon>
        <taxon>Nitrososphaerota</taxon>
        <taxon>Nitrososphaeria</taxon>
        <taxon>Nitrosopumilales</taxon>
        <taxon>Nitrosopumilaceae</taxon>
        <taxon>Nitrosarchaeum</taxon>
    </lineage>
</organism>
<accession>S2EVZ9</accession>
<keyword evidence="2" id="KW-0812">Transmembrane</keyword>
<evidence type="ECO:0000313" key="3">
    <source>
        <dbReference type="EMBL" id="EPA06424.1"/>
    </source>
</evidence>
<feature type="transmembrane region" description="Helical" evidence="2">
    <location>
        <begin position="6"/>
        <end position="27"/>
    </location>
</feature>
<keyword evidence="2" id="KW-1133">Transmembrane helix</keyword>
<dbReference type="AlphaFoldDB" id="S2EVZ9"/>
<comment type="caution">
    <text evidence="3">The sequence shown here is derived from an EMBL/GenBank/DDBJ whole genome shotgun (WGS) entry which is preliminary data.</text>
</comment>
<dbReference type="RefSeq" id="WP_010190136.1">
    <property type="nucleotide sequence ID" value="NZ_AHJG01000050.1"/>
</dbReference>
<protein>
    <submittedName>
        <fullName evidence="3">Uncharacterized protein</fullName>
    </submittedName>
</protein>